<dbReference type="AlphaFoldDB" id="A0ABD5QGH7"/>
<evidence type="ECO:0000313" key="2">
    <source>
        <dbReference type="Proteomes" id="UP001595925"/>
    </source>
</evidence>
<accession>A0ABD5QGH7</accession>
<evidence type="ECO:0000313" key="1">
    <source>
        <dbReference type="EMBL" id="MFC4988721.1"/>
    </source>
</evidence>
<organism evidence="1 2">
    <name type="scientific">Saliphagus infecundisoli</name>
    <dbReference type="NCBI Taxonomy" id="1849069"/>
    <lineage>
        <taxon>Archaea</taxon>
        <taxon>Methanobacteriati</taxon>
        <taxon>Methanobacteriota</taxon>
        <taxon>Stenosarchaea group</taxon>
        <taxon>Halobacteria</taxon>
        <taxon>Halobacteriales</taxon>
        <taxon>Natrialbaceae</taxon>
        <taxon>Saliphagus</taxon>
    </lineage>
</organism>
<proteinExistence type="predicted"/>
<name>A0ABD5QGH7_9EURY</name>
<dbReference type="InterPro" id="IPR057175">
    <property type="entry name" value="DUF7853"/>
</dbReference>
<gene>
    <name evidence="1" type="ORF">ACFPFO_13305</name>
</gene>
<dbReference type="Proteomes" id="UP001595925">
    <property type="component" value="Unassembled WGS sequence"/>
</dbReference>
<sequence>MNGRPPAPTTLSLSRETCWTLHHALLSRLEDGTEPRPELLRTFERVDAGETTFTAAELERIRDVLADYHHATGWPELERARLEELLHRVTEALESPEAEPMR</sequence>
<dbReference type="EMBL" id="JBHSJG010000036">
    <property type="protein sequence ID" value="MFC4988721.1"/>
    <property type="molecule type" value="Genomic_DNA"/>
</dbReference>
<dbReference type="Pfam" id="PF25251">
    <property type="entry name" value="DUF7853"/>
    <property type="match status" value="1"/>
</dbReference>
<keyword evidence="2" id="KW-1185">Reference proteome</keyword>
<protein>
    <submittedName>
        <fullName evidence="1">Uncharacterized protein</fullName>
    </submittedName>
</protein>
<dbReference type="RefSeq" id="WP_224827446.1">
    <property type="nucleotide sequence ID" value="NZ_JAIVEF010000001.1"/>
</dbReference>
<comment type="caution">
    <text evidence="1">The sequence shown here is derived from an EMBL/GenBank/DDBJ whole genome shotgun (WGS) entry which is preliminary data.</text>
</comment>
<reference evidence="1 2" key="1">
    <citation type="journal article" date="2019" name="Int. J. Syst. Evol. Microbiol.">
        <title>The Global Catalogue of Microorganisms (GCM) 10K type strain sequencing project: providing services to taxonomists for standard genome sequencing and annotation.</title>
        <authorList>
            <consortium name="The Broad Institute Genomics Platform"/>
            <consortium name="The Broad Institute Genome Sequencing Center for Infectious Disease"/>
            <person name="Wu L."/>
            <person name="Ma J."/>
        </authorList>
    </citation>
    <scope>NUCLEOTIDE SEQUENCE [LARGE SCALE GENOMIC DNA]</scope>
    <source>
        <strain evidence="1 2">CGMCC 1.15824</strain>
    </source>
</reference>